<dbReference type="AlphaFoldDB" id="X1D406"/>
<reference evidence="1" key="1">
    <citation type="journal article" date="2014" name="Front. Microbiol.">
        <title>High frequency of phylogenetically diverse reductive dehalogenase-homologous genes in deep subseafloor sedimentary metagenomes.</title>
        <authorList>
            <person name="Kawai M."/>
            <person name="Futagami T."/>
            <person name="Toyoda A."/>
            <person name="Takaki Y."/>
            <person name="Nishi S."/>
            <person name="Hori S."/>
            <person name="Arai W."/>
            <person name="Tsubouchi T."/>
            <person name="Morono Y."/>
            <person name="Uchiyama I."/>
            <person name="Ito T."/>
            <person name="Fujiyama A."/>
            <person name="Inagaki F."/>
            <person name="Takami H."/>
        </authorList>
    </citation>
    <scope>NUCLEOTIDE SEQUENCE</scope>
    <source>
        <strain evidence="1">Expedition CK06-06</strain>
    </source>
</reference>
<accession>X1D406</accession>
<sequence>DLKEGAELQQTLTKRFEELSDPDYIDPITSQTGTSDRLKALTMTLEEHRKKELTGDEKGKFVGDFFD</sequence>
<protein>
    <submittedName>
        <fullName evidence="1">Uncharacterized protein</fullName>
    </submittedName>
</protein>
<feature type="non-terminal residue" evidence="1">
    <location>
        <position position="1"/>
    </location>
</feature>
<organism evidence="1">
    <name type="scientific">marine sediment metagenome</name>
    <dbReference type="NCBI Taxonomy" id="412755"/>
    <lineage>
        <taxon>unclassified sequences</taxon>
        <taxon>metagenomes</taxon>
        <taxon>ecological metagenomes</taxon>
    </lineage>
</organism>
<name>X1D406_9ZZZZ</name>
<comment type="caution">
    <text evidence="1">The sequence shown here is derived from an EMBL/GenBank/DDBJ whole genome shotgun (WGS) entry which is preliminary data.</text>
</comment>
<evidence type="ECO:0000313" key="1">
    <source>
        <dbReference type="EMBL" id="GAH14942.1"/>
    </source>
</evidence>
<gene>
    <name evidence="1" type="ORF">S01H4_54683</name>
</gene>
<proteinExistence type="predicted"/>
<dbReference type="EMBL" id="BART01031488">
    <property type="protein sequence ID" value="GAH14942.1"/>
    <property type="molecule type" value="Genomic_DNA"/>
</dbReference>